<accession>A0A0F6TBG5</accession>
<dbReference type="SUPFAM" id="SSF109854">
    <property type="entry name" value="DinB/YfiT-like putative metalloenzymes"/>
    <property type="match status" value="1"/>
</dbReference>
<dbReference type="AlphaFoldDB" id="A0A0F6TBG5"/>
<gene>
    <name evidence="2" type="ORF">UL81_07105</name>
</gene>
<dbReference type="HOGENOM" id="CLU_1287934_0_0_11"/>
<dbReference type="InterPro" id="IPR017519">
    <property type="entry name" value="CHP03085"/>
</dbReference>
<reference evidence="2 3" key="1">
    <citation type="journal article" date="2015" name="Genome Announc.">
        <title>Complete Genome Sequence of Corynebacterium camporealensis DSM 44610, Isolated from the Milk of a Manchega Sheep with Subclinical Mastitis.</title>
        <authorList>
            <person name="Ruckert C."/>
            <person name="Albersmeier A."/>
            <person name="Winkler A."/>
            <person name="Tauch A."/>
        </authorList>
    </citation>
    <scope>NUCLEOTIDE SEQUENCE [LARGE SCALE GENOMIC DNA]</scope>
    <source>
        <strain evidence="2 3">DSM 44610</strain>
    </source>
</reference>
<protein>
    <submittedName>
        <fullName evidence="2">TIGR03085 family protein</fullName>
    </submittedName>
</protein>
<sequence>MSRCKDKSLTAMCPSFAKLGHMSFSSSERSKLAQLLHDLGPDAPTLCEGWTTRDMAAHLWTRENQFVATAGVFVPALSDRAEQAHAETAQRDYDKVVDEWGRGPTGLNPWRVLDSKGNFAEHFIHHEDVRRANGQDEPRDFSRVVNKQMHSTLEKLAKAMLRKSKQPVVLYPEGFSRIVAADSNGVSENGSAVVAVHGEVGELLLWVYGRDAAHVKIEGDESQVVKSSL</sequence>
<dbReference type="Proteomes" id="UP000033566">
    <property type="component" value="Chromosome"/>
</dbReference>
<dbReference type="NCBIfam" id="TIGR03085">
    <property type="entry name" value="TIGR03085 family metal-binding protein"/>
    <property type="match status" value="1"/>
</dbReference>
<dbReference type="KEGG" id="ccj:UL81_07105"/>
<name>A0A0F6TBG5_9CORY</name>
<evidence type="ECO:0000313" key="3">
    <source>
        <dbReference type="Proteomes" id="UP000033566"/>
    </source>
</evidence>
<organism evidence="2 3">
    <name type="scientific">Corynebacterium camporealensis</name>
    <dbReference type="NCBI Taxonomy" id="161896"/>
    <lineage>
        <taxon>Bacteria</taxon>
        <taxon>Bacillati</taxon>
        <taxon>Actinomycetota</taxon>
        <taxon>Actinomycetes</taxon>
        <taxon>Mycobacteriales</taxon>
        <taxon>Corynebacteriaceae</taxon>
        <taxon>Corynebacterium</taxon>
    </lineage>
</organism>
<dbReference type="GO" id="GO:0046872">
    <property type="term" value="F:metal ion binding"/>
    <property type="evidence" value="ECO:0007669"/>
    <property type="project" value="InterPro"/>
</dbReference>
<dbReference type="InterPro" id="IPR034660">
    <property type="entry name" value="DinB/YfiT-like"/>
</dbReference>
<proteinExistence type="predicted"/>
<dbReference type="EMBL" id="CP011311">
    <property type="protein sequence ID" value="AKE39376.1"/>
    <property type="molecule type" value="Genomic_DNA"/>
</dbReference>
<dbReference type="PATRIC" id="fig|161896.4.peg.1388"/>
<evidence type="ECO:0000259" key="1">
    <source>
        <dbReference type="Pfam" id="PF11716"/>
    </source>
</evidence>
<feature type="domain" description="Mycothiol-dependent maleylpyruvate isomerase metal-binding" evidence="1">
    <location>
        <begin position="32"/>
        <end position="103"/>
    </location>
</feature>
<evidence type="ECO:0000313" key="2">
    <source>
        <dbReference type="EMBL" id="AKE39376.1"/>
    </source>
</evidence>
<dbReference type="NCBIfam" id="TIGR03083">
    <property type="entry name" value="maleylpyruvate isomerase family mycothiol-dependent enzyme"/>
    <property type="match status" value="1"/>
</dbReference>
<dbReference type="STRING" id="161896.UL81_07105"/>
<dbReference type="Pfam" id="PF11716">
    <property type="entry name" value="MDMPI_N"/>
    <property type="match status" value="1"/>
</dbReference>
<dbReference type="InterPro" id="IPR024344">
    <property type="entry name" value="MDMPI_metal-binding"/>
</dbReference>
<dbReference type="InterPro" id="IPR017517">
    <property type="entry name" value="Maleyloyr_isom"/>
</dbReference>
<keyword evidence="3" id="KW-1185">Reference proteome</keyword>
<dbReference type="Gene3D" id="1.20.120.450">
    <property type="entry name" value="dinb family like domain"/>
    <property type="match status" value="1"/>
</dbReference>